<keyword evidence="3" id="KW-1185">Reference proteome</keyword>
<dbReference type="PANTHER" id="PTHR34145:SF28">
    <property type="entry name" value="F-BOX DOMAIN-CONTAINING PROTEIN"/>
    <property type="match status" value="1"/>
</dbReference>
<proteinExistence type="predicted"/>
<dbReference type="InterPro" id="IPR053772">
    <property type="entry name" value="At1g61320/At1g61330-like"/>
</dbReference>
<evidence type="ECO:0000313" key="3">
    <source>
        <dbReference type="Proteomes" id="UP000596660"/>
    </source>
</evidence>
<evidence type="ECO:0000313" key="2">
    <source>
        <dbReference type="EnsemblPlants" id="AUR62041874-RA:cds"/>
    </source>
</evidence>
<dbReference type="InterPro" id="IPR055357">
    <property type="entry name" value="LRR_At1g61320_AtMIF1"/>
</dbReference>
<dbReference type="EnsemblPlants" id="AUR62041874-RA">
    <property type="protein sequence ID" value="AUR62041874-RA:cds"/>
    <property type="gene ID" value="AUR62041874"/>
</dbReference>
<evidence type="ECO:0000259" key="1">
    <source>
        <dbReference type="Pfam" id="PF23622"/>
    </source>
</evidence>
<sequence>MVCEIIVSSVCQNLTRLSLWVTPIDAKWLQRLITSFPLLEHLYLGGCMLQEVIKLSSQSLKEICFKDCMKLVEAEFDTPKLQSFKYGGETIPRFYLNSVADYRTAEFSALFQHMDSLWFMRLYDILRYFKIQDLTFEIYSIGEDISFNAEDYTGKQFPLFELNNMKLVMFLFETTSTINYISLLDGLFWNLRPRILSFFKLYCLSPQNLKGLLKCLVAEEPNCYCSQNLDCWRHSLKDIKLITVKGWESDTVFNAMTLNDLTNYLDDWVIEAKEPLKYPVKNPLNCHGAKLFRLFYVVSVPVPKALCQPVLLPS</sequence>
<name>A0A803N7X0_CHEQI</name>
<dbReference type="SUPFAM" id="SSF52047">
    <property type="entry name" value="RNI-like"/>
    <property type="match status" value="1"/>
</dbReference>
<reference evidence="2" key="2">
    <citation type="submission" date="2021-03" db="UniProtKB">
        <authorList>
            <consortium name="EnsemblPlants"/>
        </authorList>
    </citation>
    <scope>IDENTIFICATION</scope>
</reference>
<feature type="domain" description="At1g61320/AtMIF1 LRR" evidence="1">
    <location>
        <begin position="10"/>
        <end position="105"/>
    </location>
</feature>
<dbReference type="Pfam" id="PF23622">
    <property type="entry name" value="LRR_At1g61320_AtMIF1"/>
    <property type="match status" value="1"/>
</dbReference>
<dbReference type="InterPro" id="IPR032675">
    <property type="entry name" value="LRR_dom_sf"/>
</dbReference>
<dbReference type="Gene3D" id="3.80.10.10">
    <property type="entry name" value="Ribonuclease Inhibitor"/>
    <property type="match status" value="1"/>
</dbReference>
<protein>
    <recommendedName>
        <fullName evidence="1">At1g61320/AtMIF1 LRR domain-containing protein</fullName>
    </recommendedName>
</protein>
<dbReference type="PANTHER" id="PTHR34145">
    <property type="entry name" value="OS02G0105600 PROTEIN"/>
    <property type="match status" value="1"/>
</dbReference>
<dbReference type="Gramene" id="AUR62041874-RA">
    <property type="protein sequence ID" value="AUR62041874-RA:cds"/>
    <property type="gene ID" value="AUR62041874"/>
</dbReference>
<accession>A0A803N7X0</accession>
<dbReference type="Proteomes" id="UP000596660">
    <property type="component" value="Unplaced"/>
</dbReference>
<dbReference type="AlphaFoldDB" id="A0A803N7X0"/>
<organism evidence="2 3">
    <name type="scientific">Chenopodium quinoa</name>
    <name type="common">Quinoa</name>
    <dbReference type="NCBI Taxonomy" id="63459"/>
    <lineage>
        <taxon>Eukaryota</taxon>
        <taxon>Viridiplantae</taxon>
        <taxon>Streptophyta</taxon>
        <taxon>Embryophyta</taxon>
        <taxon>Tracheophyta</taxon>
        <taxon>Spermatophyta</taxon>
        <taxon>Magnoliopsida</taxon>
        <taxon>eudicotyledons</taxon>
        <taxon>Gunneridae</taxon>
        <taxon>Pentapetalae</taxon>
        <taxon>Caryophyllales</taxon>
        <taxon>Chenopodiaceae</taxon>
        <taxon>Chenopodioideae</taxon>
        <taxon>Atripliceae</taxon>
        <taxon>Chenopodium</taxon>
    </lineage>
</organism>
<reference evidence="2" key="1">
    <citation type="journal article" date="2017" name="Nature">
        <title>The genome of Chenopodium quinoa.</title>
        <authorList>
            <person name="Jarvis D.E."/>
            <person name="Ho Y.S."/>
            <person name="Lightfoot D.J."/>
            <person name="Schmoeckel S.M."/>
            <person name="Li B."/>
            <person name="Borm T.J.A."/>
            <person name="Ohyanagi H."/>
            <person name="Mineta K."/>
            <person name="Michell C.T."/>
            <person name="Saber N."/>
            <person name="Kharbatia N.M."/>
            <person name="Rupper R.R."/>
            <person name="Sharp A.R."/>
            <person name="Dally N."/>
            <person name="Boughton B.A."/>
            <person name="Woo Y.H."/>
            <person name="Gao G."/>
            <person name="Schijlen E.G.W.M."/>
            <person name="Guo X."/>
            <person name="Momin A.A."/>
            <person name="Negrao S."/>
            <person name="Al-Babili S."/>
            <person name="Gehring C."/>
            <person name="Roessner U."/>
            <person name="Jung C."/>
            <person name="Murphy K."/>
            <person name="Arold S.T."/>
            <person name="Gojobori T."/>
            <person name="van der Linden C.G."/>
            <person name="van Loo E.N."/>
            <person name="Jellen E.N."/>
            <person name="Maughan P.J."/>
            <person name="Tester M."/>
        </authorList>
    </citation>
    <scope>NUCLEOTIDE SEQUENCE [LARGE SCALE GENOMIC DNA]</scope>
    <source>
        <strain evidence="2">cv. PI 614886</strain>
    </source>
</reference>